<dbReference type="STRING" id="634994.GCWU000323_00442"/>
<dbReference type="AlphaFoldDB" id="C9MW03"/>
<sequence length="168" mass="19674">MEYDKENPIFDGISHFYEHVEYEHNSEIDKKIDEIQVLKEKLAIEYEAQKKKAEETALENQKTEKTKKIKDEKVYFEKNYGKVVSWNDAYSVIEKMDKKVAIFENMLGLSICDEKTNIVLLDSELQDILQNGKQENVESGVQINLFSLSNNVDKKKDNKKILKIFIDC</sequence>
<evidence type="ECO:0000313" key="3">
    <source>
        <dbReference type="Proteomes" id="UP000006233"/>
    </source>
</evidence>
<accession>C9MW03</accession>
<proteinExistence type="predicted"/>
<organism evidence="2 3">
    <name type="scientific">Leptotrichia hofstadii F0254</name>
    <dbReference type="NCBI Taxonomy" id="634994"/>
    <lineage>
        <taxon>Bacteria</taxon>
        <taxon>Fusobacteriati</taxon>
        <taxon>Fusobacteriota</taxon>
        <taxon>Fusobacteriia</taxon>
        <taxon>Fusobacteriales</taxon>
        <taxon>Leptotrichiaceae</taxon>
        <taxon>Leptotrichia</taxon>
    </lineage>
</organism>
<reference evidence="2 3" key="1">
    <citation type="submission" date="2009-09" db="EMBL/GenBank/DDBJ databases">
        <authorList>
            <person name="Weinstock G."/>
            <person name="Sodergren E."/>
            <person name="Clifton S."/>
            <person name="Fulton L."/>
            <person name="Fulton B."/>
            <person name="Courtney L."/>
            <person name="Fronick C."/>
            <person name="Harrison M."/>
            <person name="Strong C."/>
            <person name="Farmer C."/>
            <person name="Delahaunty K."/>
            <person name="Markovic C."/>
            <person name="Hall O."/>
            <person name="Minx P."/>
            <person name="Tomlinson C."/>
            <person name="Mitreva M."/>
            <person name="Nelson J."/>
            <person name="Hou S."/>
            <person name="Wollam A."/>
            <person name="Pepin K.H."/>
            <person name="Johnson M."/>
            <person name="Bhonagiri V."/>
            <person name="Nash W.E."/>
            <person name="Warren W."/>
            <person name="Chinwalla A."/>
            <person name="Mardis E.R."/>
            <person name="Wilson R.K."/>
        </authorList>
    </citation>
    <scope>NUCLEOTIDE SEQUENCE [LARGE SCALE GENOMIC DNA]</scope>
    <source>
        <strain evidence="2 3">F0254</strain>
    </source>
</reference>
<comment type="caution">
    <text evidence="2">The sequence shown here is derived from an EMBL/GenBank/DDBJ whole genome shotgun (WGS) entry which is preliminary data.</text>
</comment>
<dbReference type="EMBL" id="ACVB02000007">
    <property type="protein sequence ID" value="EEX75193.1"/>
    <property type="molecule type" value="Genomic_DNA"/>
</dbReference>
<keyword evidence="1" id="KW-0175">Coiled coil</keyword>
<name>C9MW03_9FUSO</name>
<evidence type="ECO:0000256" key="1">
    <source>
        <dbReference type="SAM" id="Coils"/>
    </source>
</evidence>
<dbReference type="HOGENOM" id="CLU_1584445_0_0_0"/>
<dbReference type="eggNOG" id="COG1196">
    <property type="taxonomic scope" value="Bacteria"/>
</dbReference>
<feature type="coiled-coil region" evidence="1">
    <location>
        <begin position="32"/>
        <end position="66"/>
    </location>
</feature>
<evidence type="ECO:0000313" key="2">
    <source>
        <dbReference type="EMBL" id="EEX75193.1"/>
    </source>
</evidence>
<gene>
    <name evidence="2" type="ORF">GCWU000323_00442</name>
</gene>
<dbReference type="Proteomes" id="UP000006233">
    <property type="component" value="Unassembled WGS sequence"/>
</dbReference>
<protein>
    <submittedName>
        <fullName evidence="2">Uncharacterized protein</fullName>
    </submittedName>
</protein>